<keyword evidence="15" id="KW-0378">Hydrolase</keyword>
<keyword evidence="16" id="KW-1185">Reference proteome</keyword>
<dbReference type="SMART" id="SM00577">
    <property type="entry name" value="CPDc"/>
    <property type="match status" value="1"/>
</dbReference>
<evidence type="ECO:0000256" key="6">
    <source>
        <dbReference type="ARBA" id="ARBA00022927"/>
    </source>
</evidence>
<evidence type="ECO:0000256" key="2">
    <source>
        <dbReference type="ARBA" id="ARBA00006344"/>
    </source>
</evidence>
<dbReference type="InterPro" id="IPR050365">
    <property type="entry name" value="TIM50"/>
</dbReference>
<gene>
    <name evidence="15" type="ORF">KFL_005020090</name>
</gene>
<evidence type="ECO:0000256" key="11">
    <source>
        <dbReference type="ARBA" id="ARBA00023136"/>
    </source>
</evidence>
<dbReference type="FunFam" id="3.40.50.1000:FF:000019">
    <property type="entry name" value="Mitochondrial import inner membrane translocase subunit TIM50"/>
    <property type="match status" value="1"/>
</dbReference>
<keyword evidence="3 12" id="KW-0813">Transport</keyword>
<evidence type="ECO:0000256" key="3">
    <source>
        <dbReference type="ARBA" id="ARBA00022448"/>
    </source>
</evidence>
<dbReference type="Proteomes" id="UP000054558">
    <property type="component" value="Unassembled WGS sequence"/>
</dbReference>
<dbReference type="SUPFAM" id="SSF56784">
    <property type="entry name" value="HAD-like"/>
    <property type="match status" value="1"/>
</dbReference>
<organism evidence="15 16">
    <name type="scientific">Klebsormidium nitens</name>
    <name type="common">Green alga</name>
    <name type="synonym">Ulothrix nitens</name>
    <dbReference type="NCBI Taxonomy" id="105231"/>
    <lineage>
        <taxon>Eukaryota</taxon>
        <taxon>Viridiplantae</taxon>
        <taxon>Streptophyta</taxon>
        <taxon>Klebsormidiophyceae</taxon>
        <taxon>Klebsormidiales</taxon>
        <taxon>Klebsormidiaceae</taxon>
        <taxon>Klebsormidium</taxon>
    </lineage>
</organism>
<dbReference type="GO" id="GO:0016787">
    <property type="term" value="F:hydrolase activity"/>
    <property type="evidence" value="ECO:0007669"/>
    <property type="project" value="UniProtKB-KW"/>
</dbReference>
<comment type="subunit">
    <text evidence="12">Component of the TIM23 complex.</text>
</comment>
<dbReference type="InterPro" id="IPR036412">
    <property type="entry name" value="HAD-like_sf"/>
</dbReference>
<dbReference type="InterPro" id="IPR023214">
    <property type="entry name" value="HAD_sf"/>
</dbReference>
<feature type="region of interest" description="Disordered" evidence="13">
    <location>
        <begin position="80"/>
        <end position="129"/>
    </location>
</feature>
<evidence type="ECO:0000256" key="10">
    <source>
        <dbReference type="ARBA" id="ARBA00023128"/>
    </source>
</evidence>
<dbReference type="AlphaFoldDB" id="A0A1Y1IMA9"/>
<proteinExistence type="inferred from homology"/>
<dbReference type="Pfam" id="PF03031">
    <property type="entry name" value="NIF"/>
    <property type="match status" value="1"/>
</dbReference>
<dbReference type="CDD" id="cd07521">
    <property type="entry name" value="HAD_FCP1-like"/>
    <property type="match status" value="1"/>
</dbReference>
<keyword evidence="7 12" id="KW-0809">Transit peptide</keyword>
<dbReference type="Gene3D" id="3.40.50.1000">
    <property type="entry name" value="HAD superfamily/HAD-like"/>
    <property type="match status" value="1"/>
</dbReference>
<dbReference type="PROSITE" id="PS50969">
    <property type="entry name" value="FCP1"/>
    <property type="match status" value="1"/>
</dbReference>
<accession>A0A1Y1IMA9</accession>
<evidence type="ECO:0000256" key="7">
    <source>
        <dbReference type="ARBA" id="ARBA00022946"/>
    </source>
</evidence>
<keyword evidence="6 12" id="KW-0653">Protein transport</keyword>
<keyword evidence="5" id="KW-0999">Mitochondrion inner membrane</keyword>
<comment type="subcellular location">
    <subcellularLocation>
        <location evidence="1 12">Mitochondrion inner membrane</location>
        <topology evidence="1 12">Single-pass membrane protein</topology>
    </subcellularLocation>
</comment>
<comment type="similarity">
    <text evidence="2 12">Belongs to the TIM50 family.</text>
</comment>
<comment type="function">
    <text evidence="12">Essential component of the TIM23 complex, a complex that mediates the translocation of transit peptide-containing proteins across the mitochondrial inner membrane.</text>
</comment>
<feature type="domain" description="FCP1 homology" evidence="14">
    <location>
        <begin position="226"/>
        <end position="369"/>
    </location>
</feature>
<keyword evidence="8" id="KW-1133">Transmembrane helix</keyword>
<dbReference type="InterPro" id="IPR004274">
    <property type="entry name" value="FCP1_dom"/>
</dbReference>
<evidence type="ECO:0000313" key="16">
    <source>
        <dbReference type="Proteomes" id="UP000054558"/>
    </source>
</evidence>
<dbReference type="OrthoDB" id="287041at2759"/>
<dbReference type="PANTHER" id="PTHR12210">
    <property type="entry name" value="DULLARD PROTEIN PHOSPHATASE"/>
    <property type="match status" value="1"/>
</dbReference>
<evidence type="ECO:0000256" key="1">
    <source>
        <dbReference type="ARBA" id="ARBA00004434"/>
    </source>
</evidence>
<evidence type="ECO:0000259" key="14">
    <source>
        <dbReference type="PROSITE" id="PS50969"/>
    </source>
</evidence>
<dbReference type="OMA" id="HKPADIR"/>
<keyword evidence="4" id="KW-0812">Transmembrane</keyword>
<evidence type="ECO:0000256" key="8">
    <source>
        <dbReference type="ARBA" id="ARBA00022989"/>
    </source>
</evidence>
<evidence type="ECO:0000256" key="12">
    <source>
        <dbReference type="RuleBase" id="RU365079"/>
    </source>
</evidence>
<reference evidence="15 16" key="1">
    <citation type="journal article" date="2014" name="Nat. Commun.">
        <title>Klebsormidium flaccidum genome reveals primary factors for plant terrestrial adaptation.</title>
        <authorList>
            <person name="Hori K."/>
            <person name="Maruyama F."/>
            <person name="Fujisawa T."/>
            <person name="Togashi T."/>
            <person name="Yamamoto N."/>
            <person name="Seo M."/>
            <person name="Sato S."/>
            <person name="Yamada T."/>
            <person name="Mori H."/>
            <person name="Tajima N."/>
            <person name="Moriyama T."/>
            <person name="Ikeuchi M."/>
            <person name="Watanabe M."/>
            <person name="Wada H."/>
            <person name="Kobayashi K."/>
            <person name="Saito M."/>
            <person name="Masuda T."/>
            <person name="Sasaki-Sekimoto Y."/>
            <person name="Mashiguchi K."/>
            <person name="Awai K."/>
            <person name="Shimojima M."/>
            <person name="Masuda S."/>
            <person name="Iwai M."/>
            <person name="Nobusawa T."/>
            <person name="Narise T."/>
            <person name="Kondo S."/>
            <person name="Saito H."/>
            <person name="Sato R."/>
            <person name="Murakawa M."/>
            <person name="Ihara Y."/>
            <person name="Oshima-Yamada Y."/>
            <person name="Ohtaka K."/>
            <person name="Satoh M."/>
            <person name="Sonobe K."/>
            <person name="Ishii M."/>
            <person name="Ohtani R."/>
            <person name="Kanamori-Sato M."/>
            <person name="Honoki R."/>
            <person name="Miyazaki D."/>
            <person name="Mochizuki H."/>
            <person name="Umetsu J."/>
            <person name="Higashi K."/>
            <person name="Shibata D."/>
            <person name="Kamiya Y."/>
            <person name="Sato N."/>
            <person name="Nakamura Y."/>
            <person name="Tabata S."/>
            <person name="Ida S."/>
            <person name="Kurokawa K."/>
            <person name="Ohta H."/>
        </authorList>
    </citation>
    <scope>NUCLEOTIDE SEQUENCE [LARGE SCALE GENOMIC DNA]</scope>
    <source>
        <strain evidence="15 16">NIES-2285</strain>
    </source>
</reference>
<keyword evidence="9 12" id="KW-0811">Translocation</keyword>
<dbReference type="GO" id="GO:0030150">
    <property type="term" value="P:protein import into mitochondrial matrix"/>
    <property type="evidence" value="ECO:0000318"/>
    <property type="project" value="GO_Central"/>
</dbReference>
<evidence type="ECO:0000313" key="15">
    <source>
        <dbReference type="EMBL" id="GAQ89248.1"/>
    </source>
</evidence>
<feature type="compositionally biased region" description="Pro residues" evidence="13">
    <location>
        <begin position="85"/>
        <end position="98"/>
    </location>
</feature>
<sequence length="421" mass="46503">MRDLTALRRLQRHLRMEPHVSTFVRSLSTVTNPVEATQSPFSPIPFLRGLWTAGAAPVEGSASFPSAASPVVRGFASAANGNAAPPAPTPPPPPPPTPASAAPAAAVGAAVESASQEAGAAAGTPPPGPQSALWRSFKLALGLTSAAAIGAAGYATYAYDLEQMEKKVNELRQWKDETSGPEHMLANAATTVGEQYLEARQNIEQQVQSFSRPSSEKLLPDLRPGEQPLVYTLVLDLNDTLVYSDWKRERGWRTFKRPGATEFLEQLAPYYEIVVFSDQLNLYVDPIMDRLDPKGCVRYRLYRDATHYTHGKHMRDLSKLNRDLSHVIFVSGHGAAECAQPENVLTVQPWKMDTNDTALLDHLPFLEFFARQRPSDARAVLKSYEGQDVPSAFRERTKEYKRRLMERKRPRLLPGWGSSQS</sequence>
<dbReference type="EMBL" id="DF237451">
    <property type="protein sequence ID" value="GAQ89248.1"/>
    <property type="molecule type" value="Genomic_DNA"/>
</dbReference>
<keyword evidence="10 12" id="KW-0496">Mitochondrion</keyword>
<protein>
    <recommendedName>
        <fullName evidence="12">Mitochondrial import inner membrane translocase subunit TIM50</fullName>
    </recommendedName>
</protein>
<evidence type="ECO:0000256" key="9">
    <source>
        <dbReference type="ARBA" id="ARBA00023010"/>
    </source>
</evidence>
<evidence type="ECO:0000256" key="5">
    <source>
        <dbReference type="ARBA" id="ARBA00022792"/>
    </source>
</evidence>
<dbReference type="STRING" id="105231.A0A1Y1IMA9"/>
<feature type="compositionally biased region" description="Low complexity" evidence="13">
    <location>
        <begin position="99"/>
        <end position="123"/>
    </location>
</feature>
<evidence type="ECO:0000256" key="4">
    <source>
        <dbReference type="ARBA" id="ARBA00022692"/>
    </source>
</evidence>
<name>A0A1Y1IMA9_KLENI</name>
<evidence type="ECO:0000256" key="13">
    <source>
        <dbReference type="SAM" id="MobiDB-lite"/>
    </source>
</evidence>
<keyword evidence="11" id="KW-0472">Membrane</keyword>
<dbReference type="GO" id="GO:0005744">
    <property type="term" value="C:TIM23 mitochondrial import inner membrane translocase complex"/>
    <property type="evidence" value="ECO:0000318"/>
    <property type="project" value="GO_Central"/>
</dbReference>